<dbReference type="InterPro" id="IPR001387">
    <property type="entry name" value="Cro/C1-type_HTH"/>
</dbReference>
<proteinExistence type="predicted"/>
<dbReference type="Proteomes" id="UP000683551">
    <property type="component" value="Chromosome"/>
</dbReference>
<feature type="domain" description="HTH cro/C1-type" evidence="1">
    <location>
        <begin position="10"/>
        <end position="52"/>
    </location>
</feature>
<evidence type="ECO:0000313" key="3">
    <source>
        <dbReference type="Proteomes" id="UP000683551"/>
    </source>
</evidence>
<organism evidence="2 3">
    <name type="scientific">Ferrovum myxofaciens</name>
    <dbReference type="NCBI Taxonomy" id="416213"/>
    <lineage>
        <taxon>Bacteria</taxon>
        <taxon>Pseudomonadati</taxon>
        <taxon>Pseudomonadota</taxon>
        <taxon>Betaproteobacteria</taxon>
        <taxon>Ferrovales</taxon>
        <taxon>Ferrovaceae</taxon>
        <taxon>Ferrovum</taxon>
    </lineage>
</organism>
<evidence type="ECO:0000313" key="2">
    <source>
        <dbReference type="EMBL" id="QWY77805.1"/>
    </source>
</evidence>
<sequence length="61" mass="7108">MKRRLNAFGYEITASQLTRIIKERPERISTDLLDHLLTILHCQLTDLLRLDPVTQDDENAC</sequence>
<dbReference type="RefSeq" id="WP_273145278.1">
    <property type="nucleotide sequence ID" value="NZ_CP071137.1"/>
</dbReference>
<dbReference type="AlphaFoldDB" id="A0A9E6MZ89"/>
<dbReference type="Pfam" id="PF13443">
    <property type="entry name" value="HTH_26"/>
    <property type="match status" value="1"/>
</dbReference>
<name>A0A9E6MZ89_9PROT</name>
<dbReference type="EMBL" id="CP071137">
    <property type="protein sequence ID" value="QWY77805.1"/>
    <property type="molecule type" value="Genomic_DNA"/>
</dbReference>
<evidence type="ECO:0000259" key="1">
    <source>
        <dbReference type="Pfam" id="PF13443"/>
    </source>
</evidence>
<gene>
    <name evidence="2" type="ORF">JZL65_01575</name>
</gene>
<reference evidence="2" key="1">
    <citation type="submission" date="2021-02" db="EMBL/GenBank/DDBJ databases">
        <title>Comparative genomics of Ferrovum myxofaciens strains, predominant extremophile bacteria forming large biofilm stalactites in acid mine ecosystems.</title>
        <authorList>
            <person name="Burkartova K."/>
            <person name="Ridl J."/>
            <person name="Pajer P."/>
            <person name="Falteisek L."/>
        </authorList>
    </citation>
    <scope>NUCLEOTIDE SEQUENCE</scope>
    <source>
        <strain evidence="2">MI1III</strain>
    </source>
</reference>
<protein>
    <submittedName>
        <fullName evidence="2">Helix-turn-helix transcriptional regulator</fullName>
    </submittedName>
</protein>
<accession>A0A9E6MZ89</accession>